<dbReference type="PANTHER" id="PTHR37299:SF1">
    <property type="entry name" value="STAGE 0 SPORULATION PROTEIN A HOMOLOG"/>
    <property type="match status" value="1"/>
</dbReference>
<dbReference type="InterPro" id="IPR011006">
    <property type="entry name" value="CheY-like_superfamily"/>
</dbReference>
<dbReference type="STRING" id="1291052.FC18_GL001514"/>
<dbReference type="Gene3D" id="2.40.50.1020">
    <property type="entry name" value="LytTr DNA-binding domain"/>
    <property type="match status" value="1"/>
</dbReference>
<dbReference type="SMART" id="SM00448">
    <property type="entry name" value="REC"/>
    <property type="match status" value="1"/>
</dbReference>
<dbReference type="Gene3D" id="3.40.50.2300">
    <property type="match status" value="1"/>
</dbReference>
<feature type="domain" description="HTH LytTR-type" evidence="3">
    <location>
        <begin position="126"/>
        <end position="224"/>
    </location>
</feature>
<dbReference type="SMART" id="SM00850">
    <property type="entry name" value="LytTR"/>
    <property type="match status" value="1"/>
</dbReference>
<dbReference type="PROSITE" id="PS50930">
    <property type="entry name" value="HTH_LYTTR"/>
    <property type="match status" value="1"/>
</dbReference>
<dbReference type="Pfam" id="PF04397">
    <property type="entry name" value="LytTR"/>
    <property type="match status" value="1"/>
</dbReference>
<dbReference type="Pfam" id="PF00072">
    <property type="entry name" value="Response_reg"/>
    <property type="match status" value="1"/>
</dbReference>
<evidence type="ECO:0000259" key="2">
    <source>
        <dbReference type="PROSITE" id="PS50110"/>
    </source>
</evidence>
<reference evidence="4 5" key="1">
    <citation type="journal article" date="2015" name="Genome Announc.">
        <title>Expanding the biotechnology potential of lactobacilli through comparative genomics of 213 strains and associated genera.</title>
        <authorList>
            <person name="Sun Z."/>
            <person name="Harris H.M."/>
            <person name="McCann A."/>
            <person name="Guo C."/>
            <person name="Argimon S."/>
            <person name="Zhang W."/>
            <person name="Yang X."/>
            <person name="Jeffery I.B."/>
            <person name="Cooney J.C."/>
            <person name="Kagawa T.F."/>
            <person name="Liu W."/>
            <person name="Song Y."/>
            <person name="Salvetti E."/>
            <person name="Wrobel A."/>
            <person name="Rasinkangas P."/>
            <person name="Parkhill J."/>
            <person name="Rea M.C."/>
            <person name="O'Sullivan O."/>
            <person name="Ritari J."/>
            <person name="Douillard F.P."/>
            <person name="Paul Ross R."/>
            <person name="Yang R."/>
            <person name="Briner A.E."/>
            <person name="Felis G.E."/>
            <person name="de Vos W.M."/>
            <person name="Barrangou R."/>
            <person name="Klaenhammer T.R."/>
            <person name="Caufield P.W."/>
            <person name="Cui Y."/>
            <person name="Zhang H."/>
            <person name="O'Toole P.W."/>
        </authorList>
    </citation>
    <scope>NUCLEOTIDE SEQUENCE [LARGE SCALE GENOMIC DNA]</scope>
    <source>
        <strain evidence="4 5">DSM 20505</strain>
    </source>
</reference>
<evidence type="ECO:0000313" key="5">
    <source>
        <dbReference type="Proteomes" id="UP000051679"/>
    </source>
</evidence>
<organism evidence="4 5">
    <name type="scientific">Lacticaseibacillus sharpeae JCM 1186 = DSM 20505</name>
    <dbReference type="NCBI Taxonomy" id="1291052"/>
    <lineage>
        <taxon>Bacteria</taxon>
        <taxon>Bacillati</taxon>
        <taxon>Bacillota</taxon>
        <taxon>Bacilli</taxon>
        <taxon>Lactobacillales</taxon>
        <taxon>Lactobacillaceae</taxon>
        <taxon>Lacticaseibacillus</taxon>
    </lineage>
</organism>
<evidence type="ECO:0000313" key="4">
    <source>
        <dbReference type="EMBL" id="KRM55223.1"/>
    </source>
</evidence>
<keyword evidence="5" id="KW-1185">Reference proteome</keyword>
<feature type="domain" description="Response regulatory" evidence="2">
    <location>
        <begin position="2"/>
        <end position="118"/>
    </location>
</feature>
<accession>A0A0R1ZJT0</accession>
<dbReference type="InterPro" id="IPR007492">
    <property type="entry name" value="LytTR_DNA-bd_dom"/>
</dbReference>
<dbReference type="GO" id="GO:0003677">
    <property type="term" value="F:DNA binding"/>
    <property type="evidence" value="ECO:0007669"/>
    <property type="project" value="InterPro"/>
</dbReference>
<dbReference type="OrthoDB" id="3190595at2"/>
<comment type="caution">
    <text evidence="4">The sequence shown here is derived from an EMBL/GenBank/DDBJ whole genome shotgun (WGS) entry which is preliminary data.</text>
</comment>
<dbReference type="GO" id="GO:0000156">
    <property type="term" value="F:phosphorelay response regulator activity"/>
    <property type="evidence" value="ECO:0007669"/>
    <property type="project" value="InterPro"/>
</dbReference>
<dbReference type="EMBL" id="AYYO01000027">
    <property type="protein sequence ID" value="KRM55223.1"/>
    <property type="molecule type" value="Genomic_DNA"/>
</dbReference>
<dbReference type="SUPFAM" id="SSF52172">
    <property type="entry name" value="CheY-like"/>
    <property type="match status" value="1"/>
</dbReference>
<dbReference type="InterPro" id="IPR046947">
    <property type="entry name" value="LytR-like"/>
</dbReference>
<protein>
    <submittedName>
        <fullName evidence="4">Response regulator of the lytr algr family</fullName>
    </submittedName>
</protein>
<proteinExistence type="predicted"/>
<dbReference type="PANTHER" id="PTHR37299">
    <property type="entry name" value="TRANSCRIPTIONAL REGULATOR-RELATED"/>
    <property type="match status" value="1"/>
</dbReference>
<evidence type="ECO:0000256" key="1">
    <source>
        <dbReference type="PROSITE-ProRule" id="PRU00169"/>
    </source>
</evidence>
<name>A0A0R1ZJT0_9LACO</name>
<dbReference type="Proteomes" id="UP000051679">
    <property type="component" value="Unassembled WGS sequence"/>
</dbReference>
<dbReference type="PROSITE" id="PS50110">
    <property type="entry name" value="RESPONSE_REGULATORY"/>
    <property type="match status" value="1"/>
</dbReference>
<evidence type="ECO:0000259" key="3">
    <source>
        <dbReference type="PROSITE" id="PS50930"/>
    </source>
</evidence>
<dbReference type="RefSeq" id="WP_054679656.1">
    <property type="nucleotide sequence ID" value="NZ_AYYO01000027.1"/>
</dbReference>
<feature type="modified residue" description="4-aspartylphosphate" evidence="1">
    <location>
        <position position="54"/>
    </location>
</feature>
<sequence length="233" mass="25946">MRVAIIEDNEQTRTANAALFSAASTPALPMQVRTYASTEAYQFDQQPVDLLVLDIRLGDNVDGMTFARNLRKQDSQLPIVFLSNYDDYVFDGYDVNALGYIMKPLTPAKVTRILAKTATQRPAPGIVLHTDAGVERLELFDIQAVEVVDHDLIYHTQHGQKQAAGQLAELVTNLPANFVQVHRAVVVNLDFVARLTGKSVILLDGSELPVARARQKQLKTEFLARMRRLADDD</sequence>
<gene>
    <name evidence="4" type="ORF">FC18_GL001514</name>
</gene>
<dbReference type="PATRIC" id="fig|1291052.5.peg.1537"/>
<dbReference type="AlphaFoldDB" id="A0A0R1ZJT0"/>
<dbReference type="InterPro" id="IPR001789">
    <property type="entry name" value="Sig_transdc_resp-reg_receiver"/>
</dbReference>
<keyword evidence="1" id="KW-0597">Phosphoprotein</keyword>